<evidence type="ECO:0000256" key="1">
    <source>
        <dbReference type="SAM" id="MobiDB-lite"/>
    </source>
</evidence>
<organism evidence="2 3">
    <name type="scientific">Deinococcus radiodurans (strain ATCC 13939 / DSM 20539 / JCM 16871 / CCUG 27074 / LMG 4051 / NBRC 15346 / NCIMB 9279 / VKM B-1422 / R1)</name>
    <dbReference type="NCBI Taxonomy" id="243230"/>
    <lineage>
        <taxon>Bacteria</taxon>
        <taxon>Thermotogati</taxon>
        <taxon>Deinococcota</taxon>
        <taxon>Deinococci</taxon>
        <taxon>Deinococcales</taxon>
        <taxon>Deinococcaceae</taxon>
        <taxon>Deinococcus</taxon>
    </lineage>
</organism>
<dbReference type="InParanoid" id="Q9RTK5"/>
<reference evidence="2 3" key="1">
    <citation type="journal article" date="1999" name="Science">
        <title>Genome sequence of the radioresistant bacterium Deinococcus radiodurans R1.</title>
        <authorList>
            <person name="White O."/>
            <person name="Eisen J.A."/>
            <person name="Heidelberg J.F."/>
            <person name="Hickey E.K."/>
            <person name="Peterson J.D."/>
            <person name="Dodson R.J."/>
            <person name="Haft D.H."/>
            <person name="Gwinn M.L."/>
            <person name="Nelson W.C."/>
            <person name="Richardson D.L."/>
            <person name="Moffat K.S."/>
            <person name="Qin H."/>
            <person name="Jiang L."/>
            <person name="Pamphile W."/>
            <person name="Crosby M."/>
            <person name="Shen M."/>
            <person name="Vamathevan J.J."/>
            <person name="Lam P."/>
            <person name="McDonald L."/>
            <person name="Utterback T."/>
            <person name="Zalewski C."/>
            <person name="Makarova K.S."/>
            <person name="Aravind L."/>
            <person name="Daly M.J."/>
            <person name="Minton K.W."/>
            <person name="Fleischmann R.D."/>
            <person name="Ketchum K.A."/>
            <person name="Nelson K.E."/>
            <person name="Salzberg S."/>
            <person name="Smith H.O."/>
            <person name="Venter J.C."/>
            <person name="Fraser C.M."/>
        </authorList>
    </citation>
    <scope>NUCLEOTIDE SEQUENCE [LARGE SCALE GENOMIC DNA]</scope>
    <source>
        <strain evidence="3">ATCC 13939 / DSM 20539 / JCM 16871 / LMG 4051 / NBRC 15346 / NCIMB 9279 / R1 / VKM B-1422</strain>
    </source>
</reference>
<feature type="region of interest" description="Disordered" evidence="1">
    <location>
        <begin position="212"/>
        <end position="252"/>
    </location>
</feature>
<proteinExistence type="predicted"/>
<dbReference type="PIR" id="D75357">
    <property type="entry name" value="D75357"/>
</dbReference>
<accession>Q9RTK5</accession>
<name>Q9RTK5_DEIRA</name>
<dbReference type="EMBL" id="AE000513">
    <property type="protein sequence ID" value="AAF11317.1"/>
    <property type="molecule type" value="Genomic_DNA"/>
</dbReference>
<dbReference type="Proteomes" id="UP000002524">
    <property type="component" value="Chromosome 1"/>
</dbReference>
<sequence length="348" mass="35746">MAEKRRHLFRAAQLRIFFYSPRSEKEFDDPNYFSKWYELSSASGEADVLQPEAMKRLLQWTMLTALVAGTASAADVRLGLNTSATLGCEVAGVRAGVQEGRFGGYIQGSYCTSNVQGESGAGAFGGGLTVDFYQSLTLNAYGQLGAVSQPNGNPSIYGGVGVRYGIPLVPVEAYLEGGVSHRSTIIGGLTAPRFALGLNYVWRGVNLNEISGGESRPSNISAPGTGGLNVDASGSGTGGSGGAPAPTQCNVSPEADAAAARSAADAAARSALSSAATAYSAIYSNVSYDISVGNANVNGNSATVTGTITLRATNRTNGEPVSGTYSGVVTLSRSGCGWVATGYRQNGE</sequence>
<dbReference type="PaxDb" id="243230-DR_1755"/>
<protein>
    <submittedName>
        <fullName evidence="2">Uncharacterized protein</fullName>
    </submittedName>
</protein>
<evidence type="ECO:0000313" key="3">
    <source>
        <dbReference type="Proteomes" id="UP000002524"/>
    </source>
</evidence>
<dbReference type="HOGENOM" id="CLU_057661_0_0_0"/>
<evidence type="ECO:0000313" key="2">
    <source>
        <dbReference type="EMBL" id="AAF11317.1"/>
    </source>
</evidence>
<dbReference type="OrthoDB" id="61995at2"/>
<dbReference type="EnsemblBacteria" id="AAF11317">
    <property type="protein sequence ID" value="AAF11317"/>
    <property type="gene ID" value="DR_1755"/>
</dbReference>
<dbReference type="KEGG" id="dra:DR_1755"/>
<gene>
    <name evidence="2" type="ordered locus">DR_1755</name>
</gene>
<dbReference type="PATRIC" id="fig|243230.17.peg.1965"/>
<dbReference type="STRING" id="243230.DR_1755"/>
<dbReference type="AlphaFoldDB" id="Q9RTK5"/>
<keyword evidence="3" id="KW-1185">Reference proteome</keyword>